<dbReference type="Pfam" id="PF01061">
    <property type="entry name" value="ABC2_membrane"/>
    <property type="match status" value="1"/>
</dbReference>
<feature type="transmembrane region" description="Helical" evidence="5">
    <location>
        <begin position="219"/>
        <end position="237"/>
    </location>
</feature>
<accession>A0ABU2LBN6</accession>
<evidence type="ECO:0000256" key="3">
    <source>
        <dbReference type="ARBA" id="ARBA00022989"/>
    </source>
</evidence>
<evidence type="ECO:0000256" key="1">
    <source>
        <dbReference type="ARBA" id="ARBA00004141"/>
    </source>
</evidence>
<proteinExistence type="predicted"/>
<dbReference type="RefSeq" id="WP_311631930.1">
    <property type="nucleotide sequence ID" value="NZ_JAVREN010000029.1"/>
</dbReference>
<keyword evidence="3 5" id="KW-1133">Transmembrane helix</keyword>
<evidence type="ECO:0000256" key="2">
    <source>
        <dbReference type="ARBA" id="ARBA00022692"/>
    </source>
</evidence>
<dbReference type="PANTHER" id="PTHR43027">
    <property type="entry name" value="DOXORUBICIN RESISTANCE ABC TRANSPORTER PERMEASE PROTEIN DRRC-RELATED"/>
    <property type="match status" value="1"/>
</dbReference>
<comment type="subcellular location">
    <subcellularLocation>
        <location evidence="1">Membrane</location>
        <topology evidence="1">Multi-pass membrane protein</topology>
    </subcellularLocation>
</comment>
<feature type="domain" description="ABC-2 type transporter transmembrane" evidence="6">
    <location>
        <begin position="3"/>
        <end position="208"/>
    </location>
</feature>
<feature type="transmembrane region" description="Helical" evidence="5">
    <location>
        <begin position="17"/>
        <end position="34"/>
    </location>
</feature>
<comment type="caution">
    <text evidence="7">The sequence shown here is derived from an EMBL/GenBank/DDBJ whole genome shotgun (WGS) entry which is preliminary data.</text>
</comment>
<evidence type="ECO:0000256" key="5">
    <source>
        <dbReference type="SAM" id="Phobius"/>
    </source>
</evidence>
<feature type="transmembrane region" description="Helical" evidence="5">
    <location>
        <begin position="167"/>
        <end position="186"/>
    </location>
</feature>
<dbReference type="InterPro" id="IPR052902">
    <property type="entry name" value="ABC-2_transporter"/>
</dbReference>
<keyword evidence="8" id="KW-1185">Reference proteome</keyword>
<gene>
    <name evidence="7" type="ORF">RM780_18710</name>
</gene>
<dbReference type="InterPro" id="IPR013525">
    <property type="entry name" value="ABC2_TM"/>
</dbReference>
<reference evidence="8" key="1">
    <citation type="submission" date="2023-07" db="EMBL/GenBank/DDBJ databases">
        <title>30 novel species of actinomycetes from the DSMZ collection.</title>
        <authorList>
            <person name="Nouioui I."/>
        </authorList>
    </citation>
    <scope>NUCLEOTIDE SEQUENCE [LARGE SCALE GENOMIC DNA]</scope>
    <source>
        <strain evidence="8">DSM 44917</strain>
    </source>
</reference>
<keyword evidence="2 5" id="KW-0812">Transmembrane</keyword>
<dbReference type="EMBL" id="JAVREN010000029">
    <property type="protein sequence ID" value="MDT0308979.1"/>
    <property type="molecule type" value="Genomic_DNA"/>
</dbReference>
<evidence type="ECO:0000313" key="7">
    <source>
        <dbReference type="EMBL" id="MDT0308979.1"/>
    </source>
</evidence>
<name>A0ABU2LBN6_9ACTN</name>
<dbReference type="PANTHER" id="PTHR43027:SF2">
    <property type="entry name" value="TRANSPORT PERMEASE PROTEIN"/>
    <property type="match status" value="1"/>
</dbReference>
<evidence type="ECO:0000313" key="8">
    <source>
        <dbReference type="Proteomes" id="UP001183388"/>
    </source>
</evidence>
<feature type="transmembrane region" description="Helical" evidence="5">
    <location>
        <begin position="129"/>
        <end position="155"/>
    </location>
</feature>
<sequence>MGALGEAELTLLLRNRTAFLLALLMPVAMVGLSWSSSREWELDGTGLSRGEAVLTGGIGLVLVLVVYQGLIPVYVARREERVLKRLRTGELTDAEILAGSALPSAALALAQCVVLVAAGAALLDVRAPAAAPLLVAGTVLGVVLLAALAAATAALTRTVESAQVTGMPLLMASVLGSGLFVPLAVLPDRVADACRMLPLTPVVELVTGGWLGGLNAAEAGRALALGMAWTAVAVFAVRRRFRWEPRA</sequence>
<feature type="transmembrane region" description="Helical" evidence="5">
    <location>
        <begin position="96"/>
        <end position="123"/>
    </location>
</feature>
<feature type="transmembrane region" description="Helical" evidence="5">
    <location>
        <begin position="54"/>
        <end position="75"/>
    </location>
</feature>
<evidence type="ECO:0000256" key="4">
    <source>
        <dbReference type="ARBA" id="ARBA00023136"/>
    </source>
</evidence>
<keyword evidence="4 5" id="KW-0472">Membrane</keyword>
<dbReference type="Proteomes" id="UP001183388">
    <property type="component" value="Unassembled WGS sequence"/>
</dbReference>
<evidence type="ECO:0000259" key="6">
    <source>
        <dbReference type="Pfam" id="PF01061"/>
    </source>
</evidence>
<organism evidence="7 8">
    <name type="scientific">Streptomyces boetiae</name>
    <dbReference type="NCBI Taxonomy" id="3075541"/>
    <lineage>
        <taxon>Bacteria</taxon>
        <taxon>Bacillati</taxon>
        <taxon>Actinomycetota</taxon>
        <taxon>Actinomycetes</taxon>
        <taxon>Kitasatosporales</taxon>
        <taxon>Streptomycetaceae</taxon>
        <taxon>Streptomyces</taxon>
    </lineage>
</organism>
<protein>
    <submittedName>
        <fullName evidence="7">ABC transporter permease</fullName>
    </submittedName>
</protein>